<organism evidence="1 2">
    <name type="scientific">Rickenella mellea</name>
    <dbReference type="NCBI Taxonomy" id="50990"/>
    <lineage>
        <taxon>Eukaryota</taxon>
        <taxon>Fungi</taxon>
        <taxon>Dikarya</taxon>
        <taxon>Basidiomycota</taxon>
        <taxon>Agaricomycotina</taxon>
        <taxon>Agaricomycetes</taxon>
        <taxon>Hymenochaetales</taxon>
        <taxon>Rickenellaceae</taxon>
        <taxon>Rickenella</taxon>
    </lineage>
</organism>
<protein>
    <recommendedName>
        <fullName evidence="3">SET domain-containing protein</fullName>
    </recommendedName>
</protein>
<dbReference type="STRING" id="50990.A0A4Y7Q8J3"/>
<proteinExistence type="predicted"/>
<dbReference type="Gene3D" id="3.90.1410.10">
    <property type="entry name" value="set domain protein methyltransferase, domain 1"/>
    <property type="match status" value="1"/>
</dbReference>
<accession>A0A4Y7Q8J3</accession>
<dbReference type="SUPFAM" id="SSF82199">
    <property type="entry name" value="SET domain"/>
    <property type="match status" value="1"/>
</dbReference>
<dbReference type="VEuPathDB" id="FungiDB:BD410DRAFT_144197"/>
<evidence type="ECO:0000313" key="2">
    <source>
        <dbReference type="Proteomes" id="UP000294933"/>
    </source>
</evidence>
<reference evidence="1 2" key="1">
    <citation type="submission" date="2018-06" db="EMBL/GenBank/DDBJ databases">
        <title>A transcriptomic atlas of mushroom development highlights an independent origin of complex multicellularity.</title>
        <authorList>
            <consortium name="DOE Joint Genome Institute"/>
            <person name="Krizsan K."/>
            <person name="Almasi E."/>
            <person name="Merenyi Z."/>
            <person name="Sahu N."/>
            <person name="Viragh M."/>
            <person name="Koszo T."/>
            <person name="Mondo S."/>
            <person name="Kiss B."/>
            <person name="Balint B."/>
            <person name="Kues U."/>
            <person name="Barry K."/>
            <person name="Hegedus J.C."/>
            <person name="Henrissat B."/>
            <person name="Johnson J."/>
            <person name="Lipzen A."/>
            <person name="Ohm R."/>
            <person name="Nagy I."/>
            <person name="Pangilinan J."/>
            <person name="Yan J."/>
            <person name="Xiong Y."/>
            <person name="Grigoriev I.V."/>
            <person name="Hibbett D.S."/>
            <person name="Nagy L.G."/>
        </authorList>
    </citation>
    <scope>NUCLEOTIDE SEQUENCE [LARGE SCALE GENOMIC DNA]</scope>
    <source>
        <strain evidence="1 2">SZMC22713</strain>
    </source>
</reference>
<evidence type="ECO:0000313" key="1">
    <source>
        <dbReference type="EMBL" id="TDL23656.1"/>
    </source>
</evidence>
<dbReference type="AlphaFoldDB" id="A0A4Y7Q8J3"/>
<dbReference type="InterPro" id="IPR046341">
    <property type="entry name" value="SET_dom_sf"/>
</dbReference>
<gene>
    <name evidence="1" type="ORF">BD410DRAFT_144197</name>
</gene>
<evidence type="ECO:0008006" key="3">
    <source>
        <dbReference type="Google" id="ProtNLM"/>
    </source>
</evidence>
<keyword evidence="2" id="KW-1185">Reference proteome</keyword>
<sequence length="202" mass="22300">MTSNRVSTLLQWCDSQRIRIDPRLRILEDKNGLGVYAADSYIENPATLVYIPKSAVLSVRSCSLSAHIDPVLYGTGATLALALAVHGELLIGAASHWFAYLQSLPHTRVDIAVFWGADAEHEQGLENNAGDEEVEDGREAKAWIKGTQVERELGFGSVLVRLPINFGDNSLPIEARFFFGKTDGEHAYRMKSADITRQLSSR</sequence>
<dbReference type="EMBL" id="ML170169">
    <property type="protein sequence ID" value="TDL23656.1"/>
    <property type="molecule type" value="Genomic_DNA"/>
</dbReference>
<dbReference type="OrthoDB" id="441812at2759"/>
<name>A0A4Y7Q8J3_9AGAM</name>
<dbReference type="Proteomes" id="UP000294933">
    <property type="component" value="Unassembled WGS sequence"/>
</dbReference>